<dbReference type="GO" id="GO:0008289">
    <property type="term" value="F:lipid binding"/>
    <property type="evidence" value="ECO:0007669"/>
    <property type="project" value="UniProtKB-KW"/>
</dbReference>
<keyword evidence="7" id="KW-0446">Lipid-binding</keyword>
<dbReference type="Pfam" id="PF10699">
    <property type="entry name" value="HAP2-GCS1"/>
    <property type="match status" value="1"/>
</dbReference>
<evidence type="ECO:0000256" key="2">
    <source>
        <dbReference type="ARBA" id="ARBA00010929"/>
    </source>
</evidence>
<keyword evidence="3" id="KW-1003">Cell membrane</keyword>
<keyword evidence="5 12" id="KW-0732">Signal</keyword>
<feature type="chain" id="PRO_5009114042" evidence="12">
    <location>
        <begin position="26"/>
        <end position="605"/>
    </location>
</feature>
<evidence type="ECO:0000256" key="10">
    <source>
        <dbReference type="ARBA" id="ARBA00023279"/>
    </source>
</evidence>
<gene>
    <name evidence="14" type="ORF">BN36_NA74570</name>
</gene>
<feature type="signal peptide" evidence="12">
    <location>
        <begin position="1"/>
        <end position="25"/>
    </location>
</feature>
<reference evidence="14" key="1">
    <citation type="submission" date="2012-08" db="EMBL/GenBank/DDBJ databases">
        <title>Comparative genomics of metastatic and non-metastatic Leishmania guyanensis provides insights into polygenic factors involved in Leishmania RNA virus infection.</title>
        <authorList>
            <person name="Smith D."/>
            <person name="Hertz-Fowler C."/>
            <person name="Martin R."/>
            <person name="Dickens N."/>
            <person name="Fasel N."/>
            <person name="Falquet L."/>
            <person name="Beverley S."/>
            <person name="Zangger H."/>
            <person name="Calderon-Copete S."/>
            <person name="Mottram J."/>
            <person name="Xenarios I."/>
        </authorList>
    </citation>
    <scope>NUCLEOTIDE SEQUENCE</scope>
    <source>
        <strain evidence="14">MHOM/BR/75/M4147/SSU:IR2SAT-LUC</strain>
    </source>
</reference>
<evidence type="ECO:0000256" key="9">
    <source>
        <dbReference type="ARBA" id="ARBA00023157"/>
    </source>
</evidence>
<accession>A0A1E1J8N0</accession>
<keyword evidence="8 11" id="KW-0472">Membrane</keyword>
<comment type="similarity">
    <text evidence="2">Belongs to the HAP2/GCS1 family.</text>
</comment>
<dbReference type="EMBL" id="CALQ01001926">
    <property type="protein sequence ID" value="CCM19974.1"/>
    <property type="molecule type" value="Genomic_DNA"/>
</dbReference>
<dbReference type="InterPro" id="IPR018928">
    <property type="entry name" value="HAP2/GCS1_dom"/>
</dbReference>
<keyword evidence="4 11" id="KW-0812">Transmembrane</keyword>
<sequence length="605" mass="64672">MPPPTRLGFIALLFVLLYASQGLSAVPVVGGLRDGMSGTATATAYVRHCDATSSATPPGCVRKLVVDLTLDDSTLAGAILETEVTVEHALHQSLFPHDAASDVAGAAATSLQVSLPPIRVALRRSAVQVRYMLTYLRTFPAALRDYVKVLHTAMSCDDGVTRCPSYTSMTGALVSAPLGVCCLCIGIECALTNEFCNVSMRGHFCFRTGAAGSICVQNEGIVYHGWSVGSPLPYYTLRLSASGQGIAQTTLQLTTDAPSAQAGASFLHLVQTSGVSPGEGGTTVDIAGRVLFVPSAESSSGSTSHVRDDDPAEWLLLPASLVSNSGNECDKVGISPDYFYSQSSTTQCNAQKGTCVRHQLADYREEDLAQIAQGKGGRYIAAFLSIFTRQRVGQQEFLLEAAQRTGGAVLRWTVNADQLVFKLFPVSGVLDTVRFVSGTGALYVTVRNNNTYGGLYYVAVAQCQRARVSDCANDGVTSECVREALVAGANTSSMFQFSMMSDPAEETGSTASCTVVLRDAANALLASTNVSWAIEATTPAPNLPKAEQCRRCVFSDLRCLFSTVCEWQMLVWTAVAVTVTWAPYAILAYWRMVWHFGSKYVAWLQ</sequence>
<dbReference type="PANTHER" id="PTHR31764:SF0">
    <property type="entry name" value="GENERATIVE CELL SPECIFIC-1_HAP2 DOMAIN-CONTAINING PROTEIN"/>
    <property type="match status" value="1"/>
</dbReference>
<organism evidence="14">
    <name type="scientific">Leishmania guyanensis</name>
    <dbReference type="NCBI Taxonomy" id="5670"/>
    <lineage>
        <taxon>Eukaryota</taxon>
        <taxon>Discoba</taxon>
        <taxon>Euglenozoa</taxon>
        <taxon>Kinetoplastea</taxon>
        <taxon>Metakinetoplastina</taxon>
        <taxon>Trypanosomatida</taxon>
        <taxon>Trypanosomatidae</taxon>
        <taxon>Leishmaniinae</taxon>
        <taxon>Leishmania</taxon>
        <taxon>Leishmania guyanensis species complex</taxon>
    </lineage>
</organism>
<proteinExistence type="inferred from homology"/>
<comment type="subcellular location">
    <subcellularLocation>
        <location evidence="1">Cell membrane</location>
        <topology evidence="1">Single-pass type I membrane protein</topology>
    </subcellularLocation>
</comment>
<feature type="transmembrane region" description="Helical" evidence="11">
    <location>
        <begin position="569"/>
        <end position="590"/>
    </location>
</feature>
<evidence type="ECO:0000256" key="8">
    <source>
        <dbReference type="ARBA" id="ARBA00023136"/>
    </source>
</evidence>
<dbReference type="GO" id="GO:0007338">
    <property type="term" value="P:single fertilization"/>
    <property type="evidence" value="ECO:0007669"/>
    <property type="project" value="UniProtKB-KW"/>
</dbReference>
<feature type="domain" description="Generative cell specific-1/HAP2" evidence="13">
    <location>
        <begin position="60"/>
        <end position="536"/>
    </location>
</feature>
<dbReference type="PANTHER" id="PTHR31764">
    <property type="entry name" value="PROTEIN HAPLESS 2"/>
    <property type="match status" value="1"/>
</dbReference>
<evidence type="ECO:0000256" key="11">
    <source>
        <dbReference type="SAM" id="Phobius"/>
    </source>
</evidence>
<evidence type="ECO:0000256" key="12">
    <source>
        <dbReference type="SAM" id="SignalP"/>
    </source>
</evidence>
<evidence type="ECO:0000256" key="3">
    <source>
        <dbReference type="ARBA" id="ARBA00022475"/>
    </source>
</evidence>
<protein>
    <submittedName>
        <fullName evidence="14">Putative similar to leishmania major. l411.4-like protein</fullName>
    </submittedName>
</protein>
<dbReference type="GO" id="GO:0005886">
    <property type="term" value="C:plasma membrane"/>
    <property type="evidence" value="ECO:0007669"/>
    <property type="project" value="UniProtKB-SubCell"/>
</dbReference>
<dbReference type="AlphaFoldDB" id="A0A1E1J8N0"/>
<keyword evidence="6 11" id="KW-1133">Transmembrane helix</keyword>
<evidence type="ECO:0000256" key="1">
    <source>
        <dbReference type="ARBA" id="ARBA00004251"/>
    </source>
</evidence>
<evidence type="ECO:0000256" key="7">
    <source>
        <dbReference type="ARBA" id="ARBA00023121"/>
    </source>
</evidence>
<keyword evidence="10" id="KW-0278">Fertilization</keyword>
<evidence type="ECO:0000256" key="5">
    <source>
        <dbReference type="ARBA" id="ARBA00022729"/>
    </source>
</evidence>
<dbReference type="InterPro" id="IPR040326">
    <property type="entry name" value="HAP2/GCS1"/>
</dbReference>
<keyword evidence="9" id="KW-1015">Disulfide bond</keyword>
<evidence type="ECO:0000259" key="13">
    <source>
        <dbReference type="Pfam" id="PF10699"/>
    </source>
</evidence>
<evidence type="ECO:0000256" key="4">
    <source>
        <dbReference type="ARBA" id="ARBA00022692"/>
    </source>
</evidence>
<name>A0A1E1J8N0_LEIGU</name>
<evidence type="ECO:0000256" key="6">
    <source>
        <dbReference type="ARBA" id="ARBA00022989"/>
    </source>
</evidence>
<evidence type="ECO:0000313" key="14">
    <source>
        <dbReference type="EMBL" id="CCM19974.1"/>
    </source>
</evidence>